<feature type="domain" description="T-SNARE coiled-coil homology" evidence="2">
    <location>
        <begin position="54"/>
        <end position="116"/>
    </location>
</feature>
<dbReference type="PROSITE" id="PS50192">
    <property type="entry name" value="T_SNARE"/>
    <property type="match status" value="1"/>
</dbReference>
<dbReference type="AlphaFoldDB" id="R9NVV1"/>
<dbReference type="SMART" id="SM00397">
    <property type="entry name" value="t_SNARE"/>
    <property type="match status" value="1"/>
</dbReference>
<dbReference type="STRING" id="1305764.R9NVV1"/>
<gene>
    <name evidence="3" type="ORF">PHSY_000202</name>
</gene>
<dbReference type="Proteomes" id="UP000014071">
    <property type="component" value="Unassembled WGS sequence"/>
</dbReference>
<reference evidence="4" key="1">
    <citation type="journal article" date="2013" name="Genome Announc.">
        <title>Draft genome sequence of the basidiomycetous yeast-like fungus Pseudozyma hubeiensis SY62, which produces an abundant amount of the biosurfactant mannosylerythritol lipids.</title>
        <authorList>
            <person name="Konishi M."/>
            <person name="Hatada Y."/>
            <person name="Horiuchi J."/>
        </authorList>
    </citation>
    <scope>NUCLEOTIDE SEQUENCE [LARGE SCALE GENOMIC DNA]</scope>
    <source>
        <strain evidence="4">SY62</strain>
    </source>
</reference>
<dbReference type="GeneID" id="24105514"/>
<evidence type="ECO:0000313" key="3">
    <source>
        <dbReference type="EMBL" id="GAC92648.1"/>
    </source>
</evidence>
<name>R9NVV1_PSEHS</name>
<dbReference type="SUPFAM" id="SSF58038">
    <property type="entry name" value="SNARE fusion complex"/>
    <property type="match status" value="1"/>
</dbReference>
<evidence type="ECO:0000256" key="1">
    <source>
        <dbReference type="SAM" id="MobiDB-lite"/>
    </source>
</evidence>
<sequence>MSNLGPLASDHNPFADDHDGSGVDPNSDAKSRDKSRPSDFSHGLSNSDEAGLQQHHWDQQDQHLDALTASLNRQHEMSLQMNEELDLHQELLEEFDGDANRTGLRLGGATSQMDRLRNSLKDHDPIWRSLLKSNGTSATSLTQIMLLLESLLDASRGIVRNSLVGDDRTRLPFGPTEKHCIKLVARASPDLLVRNRVQRRNRNSKHTTSVFRH</sequence>
<organism evidence="3 4">
    <name type="scientific">Pseudozyma hubeiensis (strain SY62)</name>
    <name type="common">Yeast</name>
    <dbReference type="NCBI Taxonomy" id="1305764"/>
    <lineage>
        <taxon>Eukaryota</taxon>
        <taxon>Fungi</taxon>
        <taxon>Dikarya</taxon>
        <taxon>Basidiomycota</taxon>
        <taxon>Ustilaginomycotina</taxon>
        <taxon>Ustilaginomycetes</taxon>
        <taxon>Ustilaginales</taxon>
        <taxon>Ustilaginaceae</taxon>
        <taxon>Pseudozyma</taxon>
    </lineage>
</organism>
<evidence type="ECO:0000313" key="4">
    <source>
        <dbReference type="Proteomes" id="UP000014071"/>
    </source>
</evidence>
<proteinExistence type="predicted"/>
<dbReference type="HOGENOM" id="CLU_1294917_0_0_1"/>
<dbReference type="OrthoDB" id="244190at2759"/>
<accession>R9NVV1</accession>
<dbReference type="eggNOG" id="ENOG502S813">
    <property type="taxonomic scope" value="Eukaryota"/>
</dbReference>
<dbReference type="InterPro" id="IPR000727">
    <property type="entry name" value="T_SNARE_dom"/>
</dbReference>
<feature type="region of interest" description="Disordered" evidence="1">
    <location>
        <begin position="1"/>
        <end position="58"/>
    </location>
</feature>
<protein>
    <recommendedName>
        <fullName evidence="2">t-SNARE coiled-coil homology domain-containing protein</fullName>
    </recommendedName>
</protein>
<evidence type="ECO:0000259" key="2">
    <source>
        <dbReference type="PROSITE" id="PS50192"/>
    </source>
</evidence>
<keyword evidence="4" id="KW-1185">Reference proteome</keyword>
<dbReference type="Gene3D" id="1.20.5.110">
    <property type="match status" value="1"/>
</dbReference>
<feature type="compositionally biased region" description="Basic and acidic residues" evidence="1">
    <location>
        <begin position="13"/>
        <end position="39"/>
    </location>
</feature>
<dbReference type="CDD" id="cd15859">
    <property type="entry name" value="SNARE_SYN8"/>
    <property type="match status" value="1"/>
</dbReference>
<dbReference type="EMBL" id="DF238767">
    <property type="protein sequence ID" value="GAC92648.1"/>
    <property type="molecule type" value="Genomic_DNA"/>
</dbReference>
<dbReference type="RefSeq" id="XP_012186235.1">
    <property type="nucleotide sequence ID" value="XM_012330845.1"/>
</dbReference>